<evidence type="ECO:0008006" key="3">
    <source>
        <dbReference type="Google" id="ProtNLM"/>
    </source>
</evidence>
<dbReference type="STRING" id="927083.DB32_008835"/>
<dbReference type="EMBL" id="CP011125">
    <property type="protein sequence ID" value="AKF11686.1"/>
    <property type="molecule type" value="Genomic_DNA"/>
</dbReference>
<dbReference type="OrthoDB" id="5520734at2"/>
<evidence type="ECO:0000313" key="2">
    <source>
        <dbReference type="Proteomes" id="UP000034883"/>
    </source>
</evidence>
<dbReference type="KEGG" id="samy:DB32_008835"/>
<organism evidence="1 2">
    <name type="scientific">Sandaracinus amylolyticus</name>
    <dbReference type="NCBI Taxonomy" id="927083"/>
    <lineage>
        <taxon>Bacteria</taxon>
        <taxon>Pseudomonadati</taxon>
        <taxon>Myxococcota</taxon>
        <taxon>Polyangia</taxon>
        <taxon>Polyangiales</taxon>
        <taxon>Sandaracinaceae</taxon>
        <taxon>Sandaracinus</taxon>
    </lineage>
</organism>
<proteinExistence type="predicted"/>
<sequence length="84" mass="8999">MKNETGSLRRGIARGGEAWFLNDRSLHGGDIVELCCSGGWITGRFEHDVGTGGAPTFFFSIELGEGRVAQMSISLPEGALMRLA</sequence>
<name>A0A0F6WAN8_9BACT</name>
<reference evidence="1 2" key="1">
    <citation type="submission" date="2015-03" db="EMBL/GenBank/DDBJ databases">
        <title>Genome assembly of Sandaracinus amylolyticus DSM 53668.</title>
        <authorList>
            <person name="Sharma G."/>
            <person name="Subramanian S."/>
        </authorList>
    </citation>
    <scope>NUCLEOTIDE SEQUENCE [LARGE SCALE GENOMIC DNA]</scope>
    <source>
        <strain evidence="1 2">DSM 53668</strain>
    </source>
</reference>
<protein>
    <recommendedName>
        <fullName evidence="3">DUF5348 domain-containing protein</fullName>
    </recommendedName>
</protein>
<dbReference type="AlphaFoldDB" id="A0A0F6WAN8"/>
<evidence type="ECO:0000313" key="1">
    <source>
        <dbReference type="EMBL" id="AKF11686.1"/>
    </source>
</evidence>
<keyword evidence="2" id="KW-1185">Reference proteome</keyword>
<dbReference type="RefSeq" id="WP_053238528.1">
    <property type="nucleotide sequence ID" value="NZ_CP011125.1"/>
</dbReference>
<dbReference type="Proteomes" id="UP000034883">
    <property type="component" value="Chromosome"/>
</dbReference>
<accession>A0A0F6WAN8</accession>
<gene>
    <name evidence="1" type="ORF">DB32_008835</name>
</gene>